<dbReference type="EMBL" id="CAJVPU010042013">
    <property type="protein sequence ID" value="CAG8742718.1"/>
    <property type="molecule type" value="Genomic_DNA"/>
</dbReference>
<comment type="caution">
    <text evidence="1">The sequence shown here is derived from an EMBL/GenBank/DDBJ whole genome shotgun (WGS) entry which is preliminary data.</text>
</comment>
<accession>A0ACA9QA81</accession>
<name>A0ACA9QA81_9GLOM</name>
<gene>
    <name evidence="1" type="ORF">DHETER_LOCUS14149</name>
</gene>
<dbReference type="Proteomes" id="UP000789702">
    <property type="component" value="Unassembled WGS sequence"/>
</dbReference>
<organism evidence="1 2">
    <name type="scientific">Dentiscutata heterogama</name>
    <dbReference type="NCBI Taxonomy" id="1316150"/>
    <lineage>
        <taxon>Eukaryota</taxon>
        <taxon>Fungi</taxon>
        <taxon>Fungi incertae sedis</taxon>
        <taxon>Mucoromycota</taxon>
        <taxon>Glomeromycotina</taxon>
        <taxon>Glomeromycetes</taxon>
        <taxon>Diversisporales</taxon>
        <taxon>Gigasporaceae</taxon>
        <taxon>Dentiscutata</taxon>
    </lineage>
</organism>
<keyword evidence="2" id="KW-1185">Reference proteome</keyword>
<proteinExistence type="predicted"/>
<evidence type="ECO:0000313" key="1">
    <source>
        <dbReference type="EMBL" id="CAG8742718.1"/>
    </source>
</evidence>
<protein>
    <submittedName>
        <fullName evidence="1">12073_t:CDS:1</fullName>
    </submittedName>
</protein>
<feature type="non-terminal residue" evidence="1">
    <location>
        <position position="163"/>
    </location>
</feature>
<reference evidence="1" key="1">
    <citation type="submission" date="2021-06" db="EMBL/GenBank/DDBJ databases">
        <authorList>
            <person name="Kallberg Y."/>
            <person name="Tangrot J."/>
            <person name="Rosling A."/>
        </authorList>
    </citation>
    <scope>NUCLEOTIDE SEQUENCE</scope>
    <source>
        <strain evidence="1">IL203A</strain>
    </source>
</reference>
<evidence type="ECO:0000313" key="2">
    <source>
        <dbReference type="Proteomes" id="UP000789702"/>
    </source>
</evidence>
<sequence length="163" mass="19151">MFKRPRQVAISILKKGFLVEELHYGPYLCYWWELYTNIDDPFYFFIRLGFKIKVNLNNQFFYLTIQRGNEANFFPEYCCESGGYHTISSNLTNAISTIYKHVFDNQIRYSGSVILGWNQKEIVQQLISDVLLFPVSCMVGKYKLFVYGVGNSSHNDWYNTEIG</sequence>